<organism evidence="2 3">
    <name type="scientific">Hypholoma sublateritium (strain FD-334 SS-4)</name>
    <dbReference type="NCBI Taxonomy" id="945553"/>
    <lineage>
        <taxon>Eukaryota</taxon>
        <taxon>Fungi</taxon>
        <taxon>Dikarya</taxon>
        <taxon>Basidiomycota</taxon>
        <taxon>Agaricomycotina</taxon>
        <taxon>Agaricomycetes</taxon>
        <taxon>Agaricomycetidae</taxon>
        <taxon>Agaricales</taxon>
        <taxon>Agaricineae</taxon>
        <taxon>Strophariaceae</taxon>
        <taxon>Hypholoma</taxon>
    </lineage>
</organism>
<gene>
    <name evidence="2" type="ORF">HYPSUDRAFT_200184</name>
</gene>
<protein>
    <submittedName>
        <fullName evidence="2">Uncharacterized protein</fullName>
    </submittedName>
</protein>
<sequence length="64" mass="7010">MPPETLLCRPDQRYLPGGFSPTRPDDAAWTPQHRPPLASAGLLTAGFFVRKYAVIAPPRLLPSP</sequence>
<dbReference type="EMBL" id="KN817534">
    <property type="protein sequence ID" value="KJA24925.1"/>
    <property type="molecule type" value="Genomic_DNA"/>
</dbReference>
<accession>A0A0D2Q016</accession>
<evidence type="ECO:0000256" key="1">
    <source>
        <dbReference type="SAM" id="MobiDB-lite"/>
    </source>
</evidence>
<reference evidence="3" key="1">
    <citation type="submission" date="2014-04" db="EMBL/GenBank/DDBJ databases">
        <title>Evolutionary Origins and Diversification of the Mycorrhizal Mutualists.</title>
        <authorList>
            <consortium name="DOE Joint Genome Institute"/>
            <consortium name="Mycorrhizal Genomics Consortium"/>
            <person name="Kohler A."/>
            <person name="Kuo A."/>
            <person name="Nagy L.G."/>
            <person name="Floudas D."/>
            <person name="Copeland A."/>
            <person name="Barry K.W."/>
            <person name="Cichocki N."/>
            <person name="Veneault-Fourrey C."/>
            <person name="LaButti K."/>
            <person name="Lindquist E.A."/>
            <person name="Lipzen A."/>
            <person name="Lundell T."/>
            <person name="Morin E."/>
            <person name="Murat C."/>
            <person name="Riley R."/>
            <person name="Ohm R."/>
            <person name="Sun H."/>
            <person name="Tunlid A."/>
            <person name="Henrissat B."/>
            <person name="Grigoriev I.V."/>
            <person name="Hibbett D.S."/>
            <person name="Martin F."/>
        </authorList>
    </citation>
    <scope>NUCLEOTIDE SEQUENCE [LARGE SCALE GENOMIC DNA]</scope>
    <source>
        <strain evidence="3">FD-334 SS-4</strain>
    </source>
</reference>
<evidence type="ECO:0000313" key="3">
    <source>
        <dbReference type="Proteomes" id="UP000054270"/>
    </source>
</evidence>
<name>A0A0D2Q016_HYPSF</name>
<feature type="region of interest" description="Disordered" evidence="1">
    <location>
        <begin position="1"/>
        <end position="29"/>
    </location>
</feature>
<keyword evidence="3" id="KW-1185">Reference proteome</keyword>
<dbReference type="Proteomes" id="UP000054270">
    <property type="component" value="Unassembled WGS sequence"/>
</dbReference>
<evidence type="ECO:0000313" key="2">
    <source>
        <dbReference type="EMBL" id="KJA24925.1"/>
    </source>
</evidence>
<proteinExistence type="predicted"/>
<dbReference type="AlphaFoldDB" id="A0A0D2Q016"/>